<comment type="caution">
    <text evidence="7">The sequence shown here is derived from an EMBL/GenBank/DDBJ whole genome shotgun (WGS) entry which is preliminary data.</text>
</comment>
<keyword evidence="4" id="KW-0597">Phosphoprotein</keyword>
<dbReference type="PRINTS" id="PR00032">
    <property type="entry name" value="HTHARAC"/>
</dbReference>
<keyword evidence="1" id="KW-0805">Transcription regulation</keyword>
<dbReference type="PROSITE" id="PS01124">
    <property type="entry name" value="HTH_ARAC_FAMILY_2"/>
    <property type="match status" value="1"/>
</dbReference>
<dbReference type="InterPro" id="IPR020449">
    <property type="entry name" value="Tscrpt_reg_AraC-type_HTH"/>
</dbReference>
<gene>
    <name evidence="7" type="ORF">ACFPOF_11655</name>
</gene>
<dbReference type="EMBL" id="JBHSMI010000023">
    <property type="protein sequence ID" value="MFC5403386.1"/>
    <property type="molecule type" value="Genomic_DNA"/>
</dbReference>
<dbReference type="PROSITE" id="PS00041">
    <property type="entry name" value="HTH_ARAC_FAMILY_1"/>
    <property type="match status" value="1"/>
</dbReference>
<sequence length="551" mass="62667">MHRVLIVDDEPLIVHGLVDFLAQQEHWALEVYGALSAEEALALLGKHRMDIVVSDIGMPEMDGLELQKRIIRQWPKCKVIFLTGFNDFDYVQEAMRHQGVDYVLKAEGDDAVVRALEKAIEQIGEEIRKEELVAQADKQLKLALPSLQRELLSHILQGDQHAITKLEKLFAELNVPLAADAPVLMAMVRVDHFGRFHSIYDRSLLIYSIRNIAQEILTSSVRLVSVELDRSRTMWLMQLAGTDEIGGLRENIPQYIGGCLELIQMTCRDLLDTPLSFIMKRTSVRWERSADLYEEYNRLLSRGLGMGSEFLWVYDEGSSEAASGSARAPFNSGQLRSRIDLMTLYLQNGQKEAFDGALAEVIRDGDRYEGDPAIRQEIYYSLVPMYLTQLNRLSGEERERLFDIDRLTGLGAHVSWKEAMAYLQELSGAIFAESRGGMEQEENVVVQKVQRYVREHLGDDLSLVAIGDVIGHNSKYLSRLYKKATGEDLSSYISGMKLKKAQEMLKDTQMKIYEVSAAIGFLSEPYFYRYFRKATGMTPQEYRDLHGGDKD</sequence>
<name>A0ABW0HQK4_9BACL</name>
<dbReference type="PANTHER" id="PTHR43280:SF2">
    <property type="entry name" value="HTH-TYPE TRANSCRIPTIONAL REGULATOR EXSA"/>
    <property type="match status" value="1"/>
</dbReference>
<feature type="domain" description="Response regulatory" evidence="6">
    <location>
        <begin position="3"/>
        <end position="120"/>
    </location>
</feature>
<feature type="modified residue" description="4-aspartylphosphate" evidence="4">
    <location>
        <position position="55"/>
    </location>
</feature>
<dbReference type="PANTHER" id="PTHR43280">
    <property type="entry name" value="ARAC-FAMILY TRANSCRIPTIONAL REGULATOR"/>
    <property type="match status" value="1"/>
</dbReference>
<dbReference type="SMART" id="SM00342">
    <property type="entry name" value="HTH_ARAC"/>
    <property type="match status" value="1"/>
</dbReference>
<evidence type="ECO:0000256" key="3">
    <source>
        <dbReference type="ARBA" id="ARBA00023163"/>
    </source>
</evidence>
<keyword evidence="8" id="KW-1185">Reference proteome</keyword>
<dbReference type="Gene3D" id="3.40.50.2300">
    <property type="match status" value="1"/>
</dbReference>
<dbReference type="PROSITE" id="PS50110">
    <property type="entry name" value="RESPONSE_REGULATORY"/>
    <property type="match status" value="1"/>
</dbReference>
<keyword evidence="3" id="KW-0804">Transcription</keyword>
<dbReference type="Pfam" id="PF12833">
    <property type="entry name" value="HTH_18"/>
    <property type="match status" value="1"/>
</dbReference>
<evidence type="ECO:0000259" key="6">
    <source>
        <dbReference type="PROSITE" id="PS50110"/>
    </source>
</evidence>
<dbReference type="RefSeq" id="WP_378132688.1">
    <property type="nucleotide sequence ID" value="NZ_JBHSMI010000023.1"/>
</dbReference>
<evidence type="ECO:0000313" key="8">
    <source>
        <dbReference type="Proteomes" id="UP001596113"/>
    </source>
</evidence>
<dbReference type="Gene3D" id="1.10.10.60">
    <property type="entry name" value="Homeodomain-like"/>
    <property type="match status" value="2"/>
</dbReference>
<evidence type="ECO:0000259" key="5">
    <source>
        <dbReference type="PROSITE" id="PS01124"/>
    </source>
</evidence>
<evidence type="ECO:0000313" key="7">
    <source>
        <dbReference type="EMBL" id="MFC5403386.1"/>
    </source>
</evidence>
<feature type="domain" description="HTH araC/xylS-type" evidence="5">
    <location>
        <begin position="447"/>
        <end position="545"/>
    </location>
</feature>
<reference evidence="8" key="1">
    <citation type="journal article" date="2019" name="Int. J. Syst. Evol. Microbiol.">
        <title>The Global Catalogue of Microorganisms (GCM) 10K type strain sequencing project: providing services to taxonomists for standard genome sequencing and annotation.</title>
        <authorList>
            <consortium name="The Broad Institute Genomics Platform"/>
            <consortium name="The Broad Institute Genome Sequencing Center for Infectious Disease"/>
            <person name="Wu L."/>
            <person name="Ma J."/>
        </authorList>
    </citation>
    <scope>NUCLEOTIDE SEQUENCE [LARGE SCALE GENOMIC DNA]</scope>
    <source>
        <strain evidence="8">CGMCC 1.18575</strain>
    </source>
</reference>
<dbReference type="CDD" id="cd17536">
    <property type="entry name" value="REC_YesN-like"/>
    <property type="match status" value="1"/>
</dbReference>
<dbReference type="InterPro" id="IPR018062">
    <property type="entry name" value="HTH_AraC-typ_CS"/>
</dbReference>
<dbReference type="Pfam" id="PF00072">
    <property type="entry name" value="Response_reg"/>
    <property type="match status" value="1"/>
</dbReference>
<keyword evidence="2" id="KW-0238">DNA-binding</keyword>
<dbReference type="InterPro" id="IPR011006">
    <property type="entry name" value="CheY-like_superfamily"/>
</dbReference>
<evidence type="ECO:0000256" key="2">
    <source>
        <dbReference type="ARBA" id="ARBA00023125"/>
    </source>
</evidence>
<dbReference type="SMART" id="SM00448">
    <property type="entry name" value="REC"/>
    <property type="match status" value="1"/>
</dbReference>
<organism evidence="7 8">
    <name type="scientific">Cohnella soli</name>
    <dbReference type="NCBI Taxonomy" id="425005"/>
    <lineage>
        <taxon>Bacteria</taxon>
        <taxon>Bacillati</taxon>
        <taxon>Bacillota</taxon>
        <taxon>Bacilli</taxon>
        <taxon>Bacillales</taxon>
        <taxon>Paenibacillaceae</taxon>
        <taxon>Cohnella</taxon>
    </lineage>
</organism>
<dbReference type="SUPFAM" id="SSF52172">
    <property type="entry name" value="CheY-like"/>
    <property type="match status" value="1"/>
</dbReference>
<dbReference type="InterPro" id="IPR018060">
    <property type="entry name" value="HTH_AraC"/>
</dbReference>
<dbReference type="SUPFAM" id="SSF46689">
    <property type="entry name" value="Homeodomain-like"/>
    <property type="match status" value="2"/>
</dbReference>
<dbReference type="InterPro" id="IPR009057">
    <property type="entry name" value="Homeodomain-like_sf"/>
</dbReference>
<proteinExistence type="predicted"/>
<evidence type="ECO:0000256" key="1">
    <source>
        <dbReference type="ARBA" id="ARBA00023015"/>
    </source>
</evidence>
<dbReference type="Proteomes" id="UP001596113">
    <property type="component" value="Unassembled WGS sequence"/>
</dbReference>
<accession>A0ABW0HQK4</accession>
<dbReference type="InterPro" id="IPR001789">
    <property type="entry name" value="Sig_transdc_resp-reg_receiver"/>
</dbReference>
<evidence type="ECO:0000256" key="4">
    <source>
        <dbReference type="PROSITE-ProRule" id="PRU00169"/>
    </source>
</evidence>
<protein>
    <submittedName>
        <fullName evidence="7">Response regulator</fullName>
    </submittedName>
</protein>